<evidence type="ECO:0000313" key="2">
    <source>
        <dbReference type="EMBL" id="SHG17426.1"/>
    </source>
</evidence>
<name>A0A1M5HN87_9BRAD</name>
<feature type="compositionally biased region" description="Basic and acidic residues" evidence="1">
    <location>
        <begin position="101"/>
        <end position="136"/>
    </location>
</feature>
<dbReference type="GO" id="GO:0051301">
    <property type="term" value="P:cell division"/>
    <property type="evidence" value="ECO:0007669"/>
    <property type="project" value="UniProtKB-KW"/>
</dbReference>
<dbReference type="RefSeq" id="WP_079564942.1">
    <property type="nucleotide sequence ID" value="NZ_LT670818.1"/>
</dbReference>
<accession>A0A1M5HN87</accession>
<evidence type="ECO:0000313" key="3">
    <source>
        <dbReference type="Proteomes" id="UP000190675"/>
    </source>
</evidence>
<protein>
    <submittedName>
        <fullName evidence="2">Cell division and transport-associated protein TolA</fullName>
    </submittedName>
</protein>
<keyword evidence="2" id="KW-0131">Cell cycle</keyword>
<evidence type="ECO:0000256" key="1">
    <source>
        <dbReference type="SAM" id="MobiDB-lite"/>
    </source>
</evidence>
<keyword evidence="2" id="KW-0132">Cell division</keyword>
<dbReference type="SUPFAM" id="SSF74653">
    <property type="entry name" value="TolA/TonB C-terminal domain"/>
    <property type="match status" value="1"/>
</dbReference>
<dbReference type="Proteomes" id="UP000190675">
    <property type="component" value="Chromosome I"/>
</dbReference>
<gene>
    <name evidence="2" type="ORF">SAMN05444169_0933</name>
</gene>
<dbReference type="EMBL" id="LT670818">
    <property type="protein sequence ID" value="SHG17426.1"/>
    <property type="molecule type" value="Genomic_DNA"/>
</dbReference>
<sequence>MKVDKTLIASVALHVLVLGWGLVSFSARSLEAPPPESMPVDIISSDQLSRITAGIKTGEKDKPKPMVEKVADATPVEDAVGKITEKKEIVTASAPEPPPKPVEKPVEKKPEPPKPVAENKPKDEPKPVEKKPEPPKVDPIAEALKSEQAKKPVPKPEAKATPPQPPKPKQERTFDQSKIAALLDKRDPTRQAITGAALNSSASLGTTHGTAATLSQSELDAMRARLASLWNIQPGVDHPEELYVTVRIRLNPDRRLAAPPQIVSTGSSSRYQAAADAAVRAVLQGQPYTMLRDETYDQWKYMDIDFDPKQMFHS</sequence>
<dbReference type="Gene3D" id="3.30.1150.10">
    <property type="match status" value="1"/>
</dbReference>
<dbReference type="AlphaFoldDB" id="A0A1M5HN87"/>
<reference evidence="2 3" key="1">
    <citation type="submission" date="2016-11" db="EMBL/GenBank/DDBJ databases">
        <authorList>
            <person name="Jaros S."/>
            <person name="Januszkiewicz K."/>
            <person name="Wedrychowicz H."/>
        </authorList>
    </citation>
    <scope>NUCLEOTIDE SEQUENCE [LARGE SCALE GENOMIC DNA]</scope>
    <source>
        <strain evidence="2 3">GAS242</strain>
    </source>
</reference>
<proteinExistence type="predicted"/>
<organism evidence="2 3">
    <name type="scientific">Bradyrhizobium erythrophlei</name>
    <dbReference type="NCBI Taxonomy" id="1437360"/>
    <lineage>
        <taxon>Bacteria</taxon>
        <taxon>Pseudomonadati</taxon>
        <taxon>Pseudomonadota</taxon>
        <taxon>Alphaproteobacteria</taxon>
        <taxon>Hyphomicrobiales</taxon>
        <taxon>Nitrobacteraceae</taxon>
        <taxon>Bradyrhizobium</taxon>
    </lineage>
</organism>
<feature type="compositionally biased region" description="Basic and acidic residues" evidence="1">
    <location>
        <begin position="79"/>
        <end position="89"/>
    </location>
</feature>
<feature type="region of interest" description="Disordered" evidence="1">
    <location>
        <begin position="72"/>
        <end position="174"/>
    </location>
</feature>
<feature type="compositionally biased region" description="Basic and acidic residues" evidence="1">
    <location>
        <begin position="144"/>
        <end position="158"/>
    </location>
</feature>
<dbReference type="OrthoDB" id="7161229at2"/>